<evidence type="ECO:0000256" key="11">
    <source>
        <dbReference type="RuleBase" id="RU000688"/>
    </source>
</evidence>
<dbReference type="PRINTS" id="PR00237">
    <property type="entry name" value="GPCRRHODOPSN"/>
</dbReference>
<name>A0A8B8ZBY2_BALMU</name>
<dbReference type="SUPFAM" id="SSF81321">
    <property type="entry name" value="Family A G protein-coupled receptor-like"/>
    <property type="match status" value="1"/>
</dbReference>
<organism evidence="15 16">
    <name type="scientific">Balaenoptera musculus</name>
    <name type="common">Blue whale</name>
    <dbReference type="NCBI Taxonomy" id="9771"/>
    <lineage>
        <taxon>Eukaryota</taxon>
        <taxon>Metazoa</taxon>
        <taxon>Chordata</taxon>
        <taxon>Craniata</taxon>
        <taxon>Vertebrata</taxon>
        <taxon>Euteleostomi</taxon>
        <taxon>Mammalia</taxon>
        <taxon>Eutheria</taxon>
        <taxon>Laurasiatheria</taxon>
        <taxon>Artiodactyla</taxon>
        <taxon>Whippomorpha</taxon>
        <taxon>Cetacea</taxon>
        <taxon>Mysticeti</taxon>
        <taxon>Balaenopteridae</taxon>
        <taxon>Balaenoptera</taxon>
    </lineage>
</organism>
<evidence type="ECO:0000256" key="4">
    <source>
        <dbReference type="ARBA" id="ARBA00022989"/>
    </source>
</evidence>
<protein>
    <submittedName>
        <fullName evidence="16">Prokineticin receptor 1</fullName>
    </submittedName>
</protein>
<keyword evidence="10 11" id="KW-0807">Transducer</keyword>
<dbReference type="Pfam" id="PF00001">
    <property type="entry name" value="7tm_1"/>
    <property type="match status" value="1"/>
</dbReference>
<accession>A0A8B8ZBY2</accession>
<gene>
    <name evidence="16" type="primary">PROKR1</name>
</gene>
<evidence type="ECO:0000313" key="15">
    <source>
        <dbReference type="Proteomes" id="UP000694857"/>
    </source>
</evidence>
<dbReference type="GeneID" id="118906354"/>
<keyword evidence="7" id="KW-1015">Disulfide bond</keyword>
<feature type="transmembrane region" description="Helical" evidence="13">
    <location>
        <begin position="473"/>
        <end position="494"/>
    </location>
</feature>
<keyword evidence="5 11" id="KW-0297">G-protein coupled receptor</keyword>
<feature type="transmembrane region" description="Helical" evidence="13">
    <location>
        <begin position="564"/>
        <end position="586"/>
    </location>
</feature>
<dbReference type="RefSeq" id="XP_036729720.1">
    <property type="nucleotide sequence ID" value="XM_036873825.1"/>
</dbReference>
<keyword evidence="6 13" id="KW-0472">Membrane</keyword>
<feature type="transmembrane region" description="Helical" evidence="13">
    <location>
        <begin position="304"/>
        <end position="328"/>
    </location>
</feature>
<keyword evidence="8 11" id="KW-0675">Receptor</keyword>
<keyword evidence="4 13" id="KW-1133">Transmembrane helix</keyword>
<evidence type="ECO:0000256" key="6">
    <source>
        <dbReference type="ARBA" id="ARBA00023136"/>
    </source>
</evidence>
<dbReference type="AlphaFoldDB" id="A0A8B8ZBY2"/>
<evidence type="ECO:0000259" key="14">
    <source>
        <dbReference type="PROSITE" id="PS50262"/>
    </source>
</evidence>
<feature type="transmembrane region" description="Helical" evidence="13">
    <location>
        <begin position="381"/>
        <end position="401"/>
    </location>
</feature>
<feature type="compositionally biased region" description="Polar residues" evidence="12">
    <location>
        <begin position="1"/>
        <end position="11"/>
    </location>
</feature>
<proteinExistence type="inferred from homology"/>
<keyword evidence="9" id="KW-0325">Glycoprotein</keyword>
<evidence type="ECO:0000256" key="3">
    <source>
        <dbReference type="ARBA" id="ARBA00022692"/>
    </source>
</evidence>
<evidence type="ECO:0000256" key="7">
    <source>
        <dbReference type="ARBA" id="ARBA00023157"/>
    </source>
</evidence>
<evidence type="ECO:0000256" key="2">
    <source>
        <dbReference type="ARBA" id="ARBA00022475"/>
    </source>
</evidence>
<feature type="compositionally biased region" description="Pro residues" evidence="12">
    <location>
        <begin position="93"/>
        <end position="108"/>
    </location>
</feature>
<dbReference type="FunFam" id="1.20.1070.10:FF:000069">
    <property type="entry name" value="Prokineticin receptor 2"/>
    <property type="match status" value="1"/>
</dbReference>
<dbReference type="OrthoDB" id="10053194at2759"/>
<dbReference type="Proteomes" id="UP000694857">
    <property type="component" value="Chromosome 13"/>
</dbReference>
<dbReference type="PANTHER" id="PTHR24238:SF74">
    <property type="entry name" value="PROKINETICIN RECEPTOR 2"/>
    <property type="match status" value="1"/>
</dbReference>
<dbReference type="InterPro" id="IPR017452">
    <property type="entry name" value="GPCR_Rhodpsn_7TM"/>
</dbReference>
<dbReference type="InterPro" id="IPR000276">
    <property type="entry name" value="GPCR_Rhodpsn"/>
</dbReference>
<dbReference type="PROSITE" id="PS50262">
    <property type="entry name" value="G_PROTEIN_RECEP_F1_2"/>
    <property type="match status" value="1"/>
</dbReference>
<keyword evidence="15" id="KW-1185">Reference proteome</keyword>
<comment type="similarity">
    <text evidence="11">Belongs to the G-protein coupled receptor 1 family.</text>
</comment>
<feature type="domain" description="G-protein coupled receptors family 1 profile" evidence="14">
    <location>
        <begin position="320"/>
        <end position="583"/>
    </location>
</feature>
<keyword evidence="2" id="KW-1003">Cell membrane</keyword>
<feature type="region of interest" description="Disordered" evidence="12">
    <location>
        <begin position="1"/>
        <end position="233"/>
    </location>
</feature>
<reference evidence="16" key="1">
    <citation type="submission" date="2025-08" db="UniProtKB">
        <authorList>
            <consortium name="RefSeq"/>
        </authorList>
    </citation>
    <scope>IDENTIFICATION</scope>
    <source>
        <tissue evidence="16">Epidermis and Blubber</tissue>
    </source>
</reference>
<feature type="compositionally biased region" description="Low complexity" evidence="12">
    <location>
        <begin position="115"/>
        <end position="126"/>
    </location>
</feature>
<evidence type="ECO:0000256" key="9">
    <source>
        <dbReference type="ARBA" id="ARBA00023180"/>
    </source>
</evidence>
<evidence type="ECO:0000256" key="10">
    <source>
        <dbReference type="ARBA" id="ARBA00023224"/>
    </source>
</evidence>
<dbReference type="CTD" id="10887"/>
<dbReference type="PROSITE" id="PS00237">
    <property type="entry name" value="G_PROTEIN_RECEP_F1_1"/>
    <property type="match status" value="1"/>
</dbReference>
<dbReference type="PANTHER" id="PTHR24238">
    <property type="entry name" value="G-PROTEIN COUPLED RECEPTOR"/>
    <property type="match status" value="1"/>
</dbReference>
<comment type="subcellular location">
    <subcellularLocation>
        <location evidence="1">Cell membrane</location>
        <topology evidence="1">Multi-pass membrane protein</topology>
    </subcellularLocation>
</comment>
<feature type="compositionally biased region" description="Basic and acidic residues" evidence="12">
    <location>
        <begin position="166"/>
        <end position="176"/>
    </location>
</feature>
<dbReference type="KEGG" id="bmus:118906354"/>
<evidence type="ECO:0000256" key="1">
    <source>
        <dbReference type="ARBA" id="ARBA00004651"/>
    </source>
</evidence>
<evidence type="ECO:0000256" key="8">
    <source>
        <dbReference type="ARBA" id="ARBA00023170"/>
    </source>
</evidence>
<feature type="transmembrane region" description="Helical" evidence="13">
    <location>
        <begin position="524"/>
        <end position="544"/>
    </location>
</feature>
<evidence type="ECO:0000256" key="13">
    <source>
        <dbReference type="SAM" id="Phobius"/>
    </source>
</evidence>
<dbReference type="CDD" id="cd15204">
    <property type="entry name" value="7tmA_prokineticin-R"/>
    <property type="match status" value="1"/>
</dbReference>
<dbReference type="Gene3D" id="1.20.1070.10">
    <property type="entry name" value="Rhodopsin 7-helix transmembrane proteins"/>
    <property type="match status" value="1"/>
</dbReference>
<feature type="transmembrane region" description="Helical" evidence="13">
    <location>
        <begin position="422"/>
        <end position="441"/>
    </location>
</feature>
<dbReference type="GO" id="GO:0005886">
    <property type="term" value="C:plasma membrane"/>
    <property type="evidence" value="ECO:0007669"/>
    <property type="project" value="UniProtKB-SubCell"/>
</dbReference>
<sequence>MDEVTSSTGERSPQPRAGAALRDGSLGRPVGAEPGSELHRPRSRPRRPFRSLSPGNARSLPRVLASSCRFCVPDTPAPGRLPGSPAARVPGRPDVPLPGAPTPSPSCLPHPAEHASPSRAPWPWAPRGRRGGDSEGGGGAGGHAEEPRSSDVRRRARNSRRAQPGKSREQRRERGDLCSSYGPLGAAARVPGPGIKSSGPCSPGAGMPQGKLSLSRKGRHQPNDISPEEFPGALLKASPGQLEVTMGVMDENATNTSTNSFSLLDPHGTQAAFFPFNFSYGDYDMPLDEDEDVTNSRTFFAAKIVIGLALVGIMLVCGIGNFIFIAALARYKKLRNLTNLLIANLAISDFLVAVVCCPFEMDYYVVRQLSWEHGHVLCASVNYLRTVSLYVSTNALLAIAIDRYLAIVHPLRPRMKYQTATGLIALVWMVSILIAIPSAYFTTETVLIIVKSQEKIFCGQIWPVDQQIYYKSYFLFIFSIEFVGPVVTMTLCYARISRELWFKAVPGFQTEQIRKRLRCRRKTVLVLMCILTAYVLCWAPFYGFTIVRDFFPTVFVKEKHYLTIFYVVECIAMSNSIVNTVCFVTVKNNTIKYFKKIILLHWKASYSGSKSSGDLDLKTTGVPATEEVDCIILK</sequence>
<dbReference type="GO" id="GO:0008188">
    <property type="term" value="F:neuropeptide receptor activity"/>
    <property type="evidence" value="ECO:0007669"/>
    <property type="project" value="TreeGrafter"/>
</dbReference>
<feature type="transmembrane region" description="Helical" evidence="13">
    <location>
        <begin position="340"/>
        <end position="361"/>
    </location>
</feature>
<evidence type="ECO:0000256" key="12">
    <source>
        <dbReference type="SAM" id="MobiDB-lite"/>
    </source>
</evidence>
<feature type="compositionally biased region" description="Basic and acidic residues" evidence="12">
    <location>
        <begin position="143"/>
        <end position="153"/>
    </location>
</feature>
<evidence type="ECO:0000313" key="16">
    <source>
        <dbReference type="RefSeq" id="XP_036729720.1"/>
    </source>
</evidence>
<evidence type="ECO:0000256" key="5">
    <source>
        <dbReference type="ARBA" id="ARBA00023040"/>
    </source>
</evidence>
<keyword evidence="3 11" id="KW-0812">Transmembrane</keyword>